<dbReference type="RefSeq" id="WP_201275115.1">
    <property type="nucleotide sequence ID" value="NZ_JACVDA010000004.1"/>
</dbReference>
<sequence>MAIVKMKEFTLFALEGNRKRLLEELQKFGYVNFSKSDSLEQFDYLKDIEVSTKETNYVEESAKIKWLIDYVGRFVEKEKGLSALKKGPIIYTFDELEKEAKSYDYVPDFEALTDISKRIDSNNQRLNAIDNSIKELLPWISIQEPIKDLNSFKKLKFIMGYLPTKNIEKFRNAIVDLKLTYFEERDIVGKNAYCIIFTNELELEMVLENLRLNSFSEVNLEIKGVVSEELDALKNEKEVLEKDNLELTEKIKKFTGNVQKMQSVYEYYQNLSLRDTVVSNFKSTEKLDIIQGYIPADKETDFKTLLEKVSASKIYLEIEDAKKDDPNVPIILKNNKIASLFESVTNMYALPKYNEIDPTFLLSIFYWVFFGMMVADFAYGLILFIGSAIALKFFKFDDATKKFLKFFFALSISTMIWGLLYGSAFGDLIKLPTQVLDSSKDFMTVLTLSIVFGAVHLAVGLLVKAYILIKNGKPLDAFYDVFLWFLTLISVIVYILNKNTISFYTMLIGMIGIVLFGARDAKSIPARIAGGLYSLYGITSYIGDFVSYLRLMALGLAGGFIAIAINIIVKMLANAGIIGIIFGVILFIFAQSFNIFLSYLSAYVHTSRLMYVEFFSKFYEGGGKKFNTFRSKKKYIEVK</sequence>
<feature type="transmembrane region" description="Helical" evidence="9">
    <location>
        <begin position="575"/>
        <end position="600"/>
    </location>
</feature>
<keyword evidence="6" id="KW-0406">Ion transport</keyword>
<dbReference type="Proteomes" id="UP000823123">
    <property type="component" value="Unassembled WGS sequence"/>
</dbReference>
<protein>
    <submittedName>
        <fullName evidence="10">V-type ATP synthase subunit I</fullName>
    </submittedName>
</protein>
<feature type="transmembrane region" description="Helical" evidence="9">
    <location>
        <begin position="403"/>
        <end position="422"/>
    </location>
</feature>
<proteinExistence type="inferred from homology"/>
<evidence type="ECO:0000256" key="9">
    <source>
        <dbReference type="SAM" id="Phobius"/>
    </source>
</evidence>
<feature type="transmembrane region" description="Helical" evidence="9">
    <location>
        <begin position="501"/>
        <end position="518"/>
    </location>
</feature>
<keyword evidence="7 9" id="KW-0472">Membrane</keyword>
<comment type="subcellular location">
    <subcellularLocation>
        <location evidence="1">Membrane</location>
        <topology evidence="1">Multi-pass membrane protein</topology>
    </subcellularLocation>
</comment>
<keyword evidence="5 9" id="KW-1133">Transmembrane helix</keyword>
<keyword evidence="11" id="KW-1185">Reference proteome</keyword>
<comment type="caution">
    <text evidence="10">The sequence shown here is derived from an EMBL/GenBank/DDBJ whole genome shotgun (WGS) entry which is preliminary data.</text>
</comment>
<evidence type="ECO:0000256" key="3">
    <source>
        <dbReference type="ARBA" id="ARBA00022448"/>
    </source>
</evidence>
<dbReference type="InterPro" id="IPR002490">
    <property type="entry name" value="V-ATPase_116kDa_su"/>
</dbReference>
<evidence type="ECO:0000313" key="11">
    <source>
        <dbReference type="Proteomes" id="UP000823123"/>
    </source>
</evidence>
<evidence type="ECO:0000256" key="4">
    <source>
        <dbReference type="ARBA" id="ARBA00022692"/>
    </source>
</evidence>
<name>A0ABS1C7H8_9FIRM</name>
<evidence type="ECO:0000256" key="2">
    <source>
        <dbReference type="ARBA" id="ARBA00009904"/>
    </source>
</evidence>
<keyword evidence="4 9" id="KW-0812">Transmembrane</keyword>
<reference evidence="10 11" key="1">
    <citation type="submission" date="2020-09" db="EMBL/GenBank/DDBJ databases">
        <title>Parvimonas S3374 sp. nov.</title>
        <authorList>
            <person name="Buhl M."/>
        </authorList>
    </citation>
    <scope>NUCLEOTIDE SEQUENCE [LARGE SCALE GENOMIC DNA]</scope>
    <source>
        <strain evidence="10 11">S3374</strain>
    </source>
</reference>
<dbReference type="EMBL" id="JACVDA010000004">
    <property type="protein sequence ID" value="MBK1468054.1"/>
    <property type="molecule type" value="Genomic_DNA"/>
</dbReference>
<gene>
    <name evidence="10" type="ORF">IBJ83_01820</name>
</gene>
<keyword evidence="8" id="KW-0175">Coiled coil</keyword>
<evidence type="ECO:0000313" key="10">
    <source>
        <dbReference type="EMBL" id="MBK1468054.1"/>
    </source>
</evidence>
<dbReference type="Pfam" id="PF01496">
    <property type="entry name" value="V_ATPase_I"/>
    <property type="match status" value="2"/>
</dbReference>
<keyword evidence="3" id="KW-0813">Transport</keyword>
<accession>A0ABS1C7H8</accession>
<evidence type="ECO:0000256" key="7">
    <source>
        <dbReference type="ARBA" id="ARBA00023136"/>
    </source>
</evidence>
<feature type="transmembrane region" description="Helical" evidence="9">
    <location>
        <begin position="364"/>
        <end position="391"/>
    </location>
</feature>
<comment type="similarity">
    <text evidence="2">Belongs to the V-ATPase 116 kDa subunit family.</text>
</comment>
<dbReference type="PANTHER" id="PTHR11629:SF63">
    <property type="entry name" value="V-TYPE PROTON ATPASE SUBUNIT A"/>
    <property type="match status" value="1"/>
</dbReference>
<evidence type="ECO:0000256" key="8">
    <source>
        <dbReference type="SAM" id="Coils"/>
    </source>
</evidence>
<feature type="coiled-coil region" evidence="8">
    <location>
        <begin position="223"/>
        <end position="257"/>
    </location>
</feature>
<feature type="transmembrane region" description="Helical" evidence="9">
    <location>
        <begin position="548"/>
        <end position="569"/>
    </location>
</feature>
<evidence type="ECO:0000256" key="1">
    <source>
        <dbReference type="ARBA" id="ARBA00004141"/>
    </source>
</evidence>
<feature type="transmembrane region" description="Helical" evidence="9">
    <location>
        <begin position="442"/>
        <end position="465"/>
    </location>
</feature>
<feature type="transmembrane region" description="Helical" evidence="9">
    <location>
        <begin position="477"/>
        <end position="495"/>
    </location>
</feature>
<organism evidence="10 11">
    <name type="scientific">Parvimonas parva</name>
    <dbReference type="NCBI Taxonomy" id="2769485"/>
    <lineage>
        <taxon>Bacteria</taxon>
        <taxon>Bacillati</taxon>
        <taxon>Bacillota</taxon>
        <taxon>Tissierellia</taxon>
        <taxon>Tissierellales</taxon>
        <taxon>Peptoniphilaceae</taxon>
        <taxon>Parvimonas</taxon>
    </lineage>
</organism>
<evidence type="ECO:0000256" key="6">
    <source>
        <dbReference type="ARBA" id="ARBA00023065"/>
    </source>
</evidence>
<dbReference type="PANTHER" id="PTHR11629">
    <property type="entry name" value="VACUOLAR PROTON ATPASES"/>
    <property type="match status" value="1"/>
</dbReference>
<evidence type="ECO:0000256" key="5">
    <source>
        <dbReference type="ARBA" id="ARBA00022989"/>
    </source>
</evidence>